<keyword evidence="7" id="KW-0540">Nuclease</keyword>
<dbReference type="SUPFAM" id="SSF52540">
    <property type="entry name" value="P-loop containing nucleoside triphosphate hydrolases"/>
    <property type="match status" value="1"/>
</dbReference>
<dbReference type="GO" id="GO:0003677">
    <property type="term" value="F:DNA binding"/>
    <property type="evidence" value="ECO:0007669"/>
    <property type="project" value="UniProtKB-KW"/>
</dbReference>
<evidence type="ECO:0000256" key="4">
    <source>
        <dbReference type="ARBA" id="ARBA00022679"/>
    </source>
</evidence>
<name>A0A8A4XCR3_9VIRU</name>
<keyword evidence="10" id="KW-0255">Endonuclease</keyword>
<evidence type="ECO:0000259" key="14">
    <source>
        <dbReference type="PROSITE" id="PS52020"/>
    </source>
</evidence>
<evidence type="ECO:0000256" key="7">
    <source>
        <dbReference type="ARBA" id="ARBA00022722"/>
    </source>
</evidence>
<dbReference type="InterPro" id="IPR049912">
    <property type="entry name" value="CRESS_DNA_REP"/>
</dbReference>
<dbReference type="PROSITE" id="PS52020">
    <property type="entry name" value="CRESS_DNA_REP"/>
    <property type="match status" value="1"/>
</dbReference>
<dbReference type="Gene3D" id="3.40.1310.20">
    <property type="match status" value="1"/>
</dbReference>
<evidence type="ECO:0000256" key="11">
    <source>
        <dbReference type="ARBA" id="ARBA00022801"/>
    </source>
</evidence>
<evidence type="ECO:0000313" key="15">
    <source>
        <dbReference type="EMBL" id="QTE03568.1"/>
    </source>
</evidence>
<keyword evidence="6" id="KW-0235">DNA replication</keyword>
<keyword evidence="9" id="KW-0547">Nucleotide-binding</keyword>
<sequence>MWGEGPALGELTSQFAMPSAPRTNSRRTAYCFTLNNWTEDELNAIKAIECKYLVIGKETGEEGTPHLQGYIHFNRNVRFSTVKAAIPRAHIETAKGSAAQNATYCKKDGNFVELGLCPMSQGEASKATYAQILTKSEEGDYDWIKANHPRMWIQFSTKLESLRQPSNSILGGELMHEWWVGPTGSGKSSLLWELYPKHFQKDSNKWWCGYRHQPVVAIEEWSPKNECTGSYLKIWADRYPFTGQIKGGSLQRIRPSKLIILSNYEITDCFPDHRDSDPLRRRFTVMRFPEDKAKCRERAVSYADTADGSSCATADADDEGALDEDIRLAFPTPQESEFAAFLSDAVGDPRPSSTIEYMPLDPFSDNIW</sequence>
<evidence type="ECO:0000256" key="9">
    <source>
        <dbReference type="ARBA" id="ARBA00022741"/>
    </source>
</evidence>
<dbReference type="GO" id="GO:0046872">
    <property type="term" value="F:metal ion binding"/>
    <property type="evidence" value="ECO:0007669"/>
    <property type="project" value="UniProtKB-KW"/>
</dbReference>
<evidence type="ECO:0000256" key="13">
    <source>
        <dbReference type="ARBA" id="ARBA00023125"/>
    </source>
</evidence>
<keyword evidence="13" id="KW-0238">DNA-binding</keyword>
<evidence type="ECO:0000256" key="10">
    <source>
        <dbReference type="ARBA" id="ARBA00022759"/>
    </source>
</evidence>
<keyword evidence="8" id="KW-0479">Metal-binding</keyword>
<dbReference type="InterPro" id="IPR027417">
    <property type="entry name" value="P-loop_NTPase"/>
</dbReference>
<dbReference type="GO" id="GO:0016787">
    <property type="term" value="F:hydrolase activity"/>
    <property type="evidence" value="ECO:0007669"/>
    <property type="project" value="UniProtKB-KW"/>
</dbReference>
<evidence type="ECO:0000256" key="1">
    <source>
        <dbReference type="ARBA" id="ARBA00004147"/>
    </source>
</evidence>
<dbReference type="Gene3D" id="3.40.50.300">
    <property type="entry name" value="P-loop containing nucleotide triphosphate hydrolases"/>
    <property type="match status" value="1"/>
</dbReference>
<dbReference type="GO" id="GO:0042025">
    <property type="term" value="C:host cell nucleus"/>
    <property type="evidence" value="ECO:0007669"/>
    <property type="project" value="UniProtKB-SubCell"/>
</dbReference>
<evidence type="ECO:0000256" key="5">
    <source>
        <dbReference type="ARBA" id="ARBA00022695"/>
    </source>
</evidence>
<dbReference type="GO" id="GO:0016779">
    <property type="term" value="F:nucleotidyltransferase activity"/>
    <property type="evidence" value="ECO:0007669"/>
    <property type="project" value="UniProtKB-KW"/>
</dbReference>
<evidence type="ECO:0000256" key="6">
    <source>
        <dbReference type="ARBA" id="ARBA00022705"/>
    </source>
</evidence>
<evidence type="ECO:0000256" key="3">
    <source>
        <dbReference type="ARBA" id="ARBA00022562"/>
    </source>
</evidence>
<keyword evidence="12" id="KW-0190">Covalent protein-DNA linkage</keyword>
<accession>A0A8A4XCR3</accession>
<dbReference type="Pfam" id="PF02407">
    <property type="entry name" value="Viral_Rep"/>
    <property type="match status" value="1"/>
</dbReference>
<keyword evidence="4" id="KW-0808">Transferase</keyword>
<keyword evidence="3" id="KW-1048">Host nucleus</keyword>
<keyword evidence="5" id="KW-0548">Nucleotidyltransferase</keyword>
<dbReference type="GO" id="GO:0004519">
    <property type="term" value="F:endonuclease activity"/>
    <property type="evidence" value="ECO:0007669"/>
    <property type="project" value="UniProtKB-KW"/>
</dbReference>
<comment type="subcellular location">
    <subcellularLocation>
        <location evidence="1">Host nucleus</location>
    </subcellularLocation>
</comment>
<keyword evidence="11" id="KW-0378">Hydrolase</keyword>
<dbReference type="GO" id="GO:0006260">
    <property type="term" value="P:DNA replication"/>
    <property type="evidence" value="ECO:0007669"/>
    <property type="project" value="UniProtKB-KW"/>
</dbReference>
<evidence type="ECO:0000256" key="8">
    <source>
        <dbReference type="ARBA" id="ARBA00022723"/>
    </source>
</evidence>
<evidence type="ECO:0000256" key="2">
    <source>
        <dbReference type="ARBA" id="ARBA00014531"/>
    </source>
</evidence>
<evidence type="ECO:0000256" key="12">
    <source>
        <dbReference type="ARBA" id="ARBA00023124"/>
    </source>
</evidence>
<protein>
    <recommendedName>
        <fullName evidence="2">Replication-associated protein</fullName>
    </recommendedName>
</protein>
<proteinExistence type="predicted"/>
<reference evidence="15" key="1">
    <citation type="submission" date="2020-10" db="EMBL/GenBank/DDBJ databases">
        <title>CRESS DNA virus dark matter in the feces of wild birds.</title>
        <authorList>
            <person name="Yang S."/>
            <person name="Zhang W."/>
        </authorList>
    </citation>
    <scope>NUCLEOTIDE SEQUENCE</scope>
    <source>
        <strain evidence="15">Phe68usv9</strain>
    </source>
</reference>
<dbReference type="GO" id="GO:0000166">
    <property type="term" value="F:nucleotide binding"/>
    <property type="evidence" value="ECO:0007669"/>
    <property type="project" value="UniProtKB-KW"/>
</dbReference>
<feature type="domain" description="CRESS-DNA virus Rep endonuclease" evidence="14">
    <location>
        <begin position="24"/>
        <end position="117"/>
    </location>
</feature>
<dbReference type="EMBL" id="MW182880">
    <property type="protein sequence ID" value="QTE03568.1"/>
    <property type="molecule type" value="Genomic_DNA"/>
</dbReference>
<organism evidence="15">
    <name type="scientific">Syrmaticus reevesii CRESS-DNA-virus sp</name>
    <dbReference type="NCBI Taxonomy" id="2815059"/>
    <lineage>
        <taxon>Viruses</taxon>
        <taxon>Monodnaviria</taxon>
        <taxon>Shotokuvirae</taxon>
        <taxon>Cressdnaviricota</taxon>
    </lineage>
</organism>